<protein>
    <submittedName>
        <fullName evidence="2">Uncharacterized protein</fullName>
    </submittedName>
</protein>
<proteinExistence type="predicted"/>
<dbReference type="Proteomes" id="UP001382904">
    <property type="component" value="Unassembled WGS sequence"/>
</dbReference>
<dbReference type="EMBL" id="JBBKAM010000002">
    <property type="protein sequence ID" value="MEJ8645142.1"/>
    <property type="molecule type" value="Genomic_DNA"/>
</dbReference>
<evidence type="ECO:0000313" key="2">
    <source>
        <dbReference type="EMBL" id="MEJ8645142.1"/>
    </source>
</evidence>
<organism evidence="2 3">
    <name type="scientific">Streptomyces caledonius</name>
    <dbReference type="NCBI Taxonomy" id="3134107"/>
    <lineage>
        <taxon>Bacteria</taxon>
        <taxon>Bacillati</taxon>
        <taxon>Actinomycetota</taxon>
        <taxon>Actinomycetes</taxon>
        <taxon>Kitasatosporales</taxon>
        <taxon>Streptomycetaceae</taxon>
        <taxon>Streptomyces</taxon>
    </lineage>
</organism>
<keyword evidence="3" id="KW-1185">Reference proteome</keyword>
<feature type="compositionally biased region" description="Low complexity" evidence="1">
    <location>
        <begin position="69"/>
        <end position="86"/>
    </location>
</feature>
<sequence length="170" mass="17850">MADAVSFSFSDTIAGYVVRFDSGTRVLRLKTSDGREFDVSLAGDPSAELVRNLDEPYIDASGHIDEMLSRAGSSSSTESTTRSGAGVSTPSAWCSWAAAPRTTASRSPAGGSSRSSRWPTSTSGRSSATGRWTSPSTAPRSGSAVTRPPATSRRPTRSPAWSTAWPRPTC</sequence>
<gene>
    <name evidence="2" type="ORF">WKI68_35875</name>
</gene>
<feature type="region of interest" description="Disordered" evidence="1">
    <location>
        <begin position="68"/>
        <end position="170"/>
    </location>
</feature>
<evidence type="ECO:0000313" key="3">
    <source>
        <dbReference type="Proteomes" id="UP001382904"/>
    </source>
</evidence>
<comment type="caution">
    <text evidence="2">The sequence shown here is derived from an EMBL/GenBank/DDBJ whole genome shotgun (WGS) entry which is preliminary data.</text>
</comment>
<accession>A0ABU8UBB2</accession>
<reference evidence="2 3" key="1">
    <citation type="submission" date="2024-03" db="EMBL/GenBank/DDBJ databases">
        <title>Novel Streptomyces species of biotechnological and ecological value are a feature of Machair soil.</title>
        <authorList>
            <person name="Prole J.R."/>
            <person name="Goodfellow M."/>
            <person name="Allenby N."/>
            <person name="Ward A.C."/>
        </authorList>
    </citation>
    <scope>NUCLEOTIDE SEQUENCE [LARGE SCALE GENOMIC DNA]</scope>
    <source>
        <strain evidence="2 3">MS1.HAVA.3</strain>
    </source>
</reference>
<feature type="compositionally biased region" description="Polar residues" evidence="1">
    <location>
        <begin position="135"/>
        <end position="144"/>
    </location>
</feature>
<feature type="compositionally biased region" description="Low complexity" evidence="1">
    <location>
        <begin position="104"/>
        <end position="134"/>
    </location>
</feature>
<name>A0ABU8UBB2_9ACTN</name>
<evidence type="ECO:0000256" key="1">
    <source>
        <dbReference type="SAM" id="MobiDB-lite"/>
    </source>
</evidence>
<feature type="compositionally biased region" description="Low complexity" evidence="1">
    <location>
        <begin position="146"/>
        <end position="160"/>
    </location>
</feature>